<protein>
    <submittedName>
        <fullName evidence="2">Uncharacterized protein</fullName>
    </submittedName>
</protein>
<comment type="caution">
    <text evidence="2">The sequence shown here is derived from an EMBL/GenBank/DDBJ whole genome shotgun (WGS) entry which is preliminary data.</text>
</comment>
<dbReference type="Proteomes" id="UP000218231">
    <property type="component" value="Unassembled WGS sequence"/>
</dbReference>
<evidence type="ECO:0000313" key="3">
    <source>
        <dbReference type="Proteomes" id="UP000218231"/>
    </source>
</evidence>
<reference evidence="2 3" key="1">
    <citation type="journal article" date="2017" name="Curr. Biol.">
        <title>Genome architecture and evolution of a unichromosomal asexual nematode.</title>
        <authorList>
            <person name="Fradin H."/>
            <person name="Zegar C."/>
            <person name="Gutwein M."/>
            <person name="Lucas J."/>
            <person name="Kovtun M."/>
            <person name="Corcoran D."/>
            <person name="Baugh L.R."/>
            <person name="Kiontke K."/>
            <person name="Gunsalus K."/>
            <person name="Fitch D.H."/>
            <person name="Piano F."/>
        </authorList>
    </citation>
    <scope>NUCLEOTIDE SEQUENCE [LARGE SCALE GENOMIC DNA]</scope>
    <source>
        <strain evidence="2">PF1309</strain>
    </source>
</reference>
<dbReference type="EMBL" id="LIAE01009614">
    <property type="protein sequence ID" value="PAV69052.1"/>
    <property type="molecule type" value="Genomic_DNA"/>
</dbReference>
<accession>A0A2A2K590</accession>
<evidence type="ECO:0000256" key="1">
    <source>
        <dbReference type="SAM" id="MobiDB-lite"/>
    </source>
</evidence>
<name>A0A2A2K590_9BILA</name>
<dbReference type="AlphaFoldDB" id="A0A2A2K590"/>
<feature type="compositionally biased region" description="Basic and acidic residues" evidence="1">
    <location>
        <begin position="208"/>
        <end position="226"/>
    </location>
</feature>
<proteinExistence type="predicted"/>
<sequence length="239" mass="26337">MRRRDMGILADRHESSVRQARERFGAAIDRPARHLRRRALCLGARKTGSVAPDGVIALIPHPDLPRRRIGRHRFGVAVALLPARARSLRQVLKLHAMRPPVRAHREGDDIAAIAEQRESVAVRLSLHPQRRIAAERRIAAAQLGTAQIGQRSQPPARRIGGVQIDAPRGGTLALPERTITGAFRVGSTRLGQKTSIDDGQVPPASPSKRTDYGREKTHAEDPEPRRCRARHDRLGPCAG</sequence>
<evidence type="ECO:0000313" key="2">
    <source>
        <dbReference type="EMBL" id="PAV69052.1"/>
    </source>
</evidence>
<keyword evidence="3" id="KW-1185">Reference proteome</keyword>
<feature type="region of interest" description="Disordered" evidence="1">
    <location>
        <begin position="190"/>
        <end position="239"/>
    </location>
</feature>
<organism evidence="2 3">
    <name type="scientific">Diploscapter pachys</name>
    <dbReference type="NCBI Taxonomy" id="2018661"/>
    <lineage>
        <taxon>Eukaryota</taxon>
        <taxon>Metazoa</taxon>
        <taxon>Ecdysozoa</taxon>
        <taxon>Nematoda</taxon>
        <taxon>Chromadorea</taxon>
        <taxon>Rhabditida</taxon>
        <taxon>Rhabditina</taxon>
        <taxon>Rhabditomorpha</taxon>
        <taxon>Rhabditoidea</taxon>
        <taxon>Rhabditidae</taxon>
        <taxon>Diploscapter</taxon>
    </lineage>
</organism>
<gene>
    <name evidence="2" type="ORF">WR25_22339</name>
</gene>